<dbReference type="Proteomes" id="UP001501442">
    <property type="component" value="Unassembled WGS sequence"/>
</dbReference>
<dbReference type="RefSeq" id="WP_345443903.1">
    <property type="nucleotide sequence ID" value="NZ_BAABHK010000031.1"/>
</dbReference>
<reference evidence="2" key="1">
    <citation type="journal article" date="2019" name="Int. J. Syst. Evol. Microbiol.">
        <title>The Global Catalogue of Microorganisms (GCM) 10K type strain sequencing project: providing services to taxonomists for standard genome sequencing and annotation.</title>
        <authorList>
            <consortium name="The Broad Institute Genomics Platform"/>
            <consortium name="The Broad Institute Genome Sequencing Center for Infectious Disease"/>
            <person name="Wu L."/>
            <person name="Ma J."/>
        </authorList>
    </citation>
    <scope>NUCLEOTIDE SEQUENCE [LARGE SCALE GENOMIC DNA]</scope>
    <source>
        <strain evidence="2">JCM 17939</strain>
    </source>
</reference>
<evidence type="ECO:0000313" key="2">
    <source>
        <dbReference type="Proteomes" id="UP001501442"/>
    </source>
</evidence>
<sequence>MQAPSNQVGVKFHPKGDKFEYWVNVNYSSYNLAWGYKGHKAHVIDLPNSKKHGFITKNMTEHRTIRFYLHSTFEGDTAAASCSTT</sequence>
<dbReference type="EMBL" id="BAABHK010000031">
    <property type="protein sequence ID" value="GAA4640214.1"/>
    <property type="molecule type" value="Genomic_DNA"/>
</dbReference>
<comment type="caution">
    <text evidence="1">The sequence shown here is derived from an EMBL/GenBank/DDBJ whole genome shotgun (WGS) entry which is preliminary data.</text>
</comment>
<name>A0ABP8UUD0_9ACTN</name>
<evidence type="ECO:0000313" key="1">
    <source>
        <dbReference type="EMBL" id="GAA4640214.1"/>
    </source>
</evidence>
<gene>
    <name evidence="1" type="ORF">GCM10023196_104840</name>
</gene>
<organism evidence="1 2">
    <name type="scientific">Actinoallomurus vinaceus</name>
    <dbReference type="NCBI Taxonomy" id="1080074"/>
    <lineage>
        <taxon>Bacteria</taxon>
        <taxon>Bacillati</taxon>
        <taxon>Actinomycetota</taxon>
        <taxon>Actinomycetes</taxon>
        <taxon>Streptosporangiales</taxon>
        <taxon>Thermomonosporaceae</taxon>
        <taxon>Actinoallomurus</taxon>
    </lineage>
</organism>
<keyword evidence="2" id="KW-1185">Reference proteome</keyword>
<protein>
    <submittedName>
        <fullName evidence="1">Uncharacterized protein</fullName>
    </submittedName>
</protein>
<accession>A0ABP8UUD0</accession>
<proteinExistence type="predicted"/>